<dbReference type="Proteomes" id="UP000318405">
    <property type="component" value="Unassembled WGS sequence"/>
</dbReference>
<dbReference type="InterPro" id="IPR051783">
    <property type="entry name" value="NAD(P)-dependent_oxidoreduct"/>
</dbReference>
<dbReference type="OrthoDB" id="9787292at2"/>
<proteinExistence type="predicted"/>
<dbReference type="CDD" id="cd05262">
    <property type="entry name" value="SDR_a7"/>
    <property type="match status" value="1"/>
</dbReference>
<comment type="caution">
    <text evidence="2">The sequence shown here is derived from an EMBL/GenBank/DDBJ whole genome shotgun (WGS) entry which is preliminary data.</text>
</comment>
<dbReference type="PANTHER" id="PTHR48079:SF9">
    <property type="entry name" value="PUTATIVE-RELATED"/>
    <property type="match status" value="1"/>
</dbReference>
<dbReference type="EMBL" id="VLTJ01000008">
    <property type="protein sequence ID" value="TSH97552.1"/>
    <property type="molecule type" value="Genomic_DNA"/>
</dbReference>
<name>A0A556AXB5_9BURK</name>
<gene>
    <name evidence="2" type="ORF">FOZ76_05140</name>
</gene>
<organism evidence="2 3">
    <name type="scientific">Verticiella sediminum</name>
    <dbReference type="NCBI Taxonomy" id="1247510"/>
    <lineage>
        <taxon>Bacteria</taxon>
        <taxon>Pseudomonadati</taxon>
        <taxon>Pseudomonadota</taxon>
        <taxon>Betaproteobacteria</taxon>
        <taxon>Burkholderiales</taxon>
        <taxon>Alcaligenaceae</taxon>
        <taxon>Verticiella</taxon>
    </lineage>
</organism>
<dbReference type="GO" id="GO:0005737">
    <property type="term" value="C:cytoplasm"/>
    <property type="evidence" value="ECO:0007669"/>
    <property type="project" value="TreeGrafter"/>
</dbReference>
<protein>
    <submittedName>
        <fullName evidence="2">SDR family oxidoreductase</fullName>
    </submittedName>
</protein>
<feature type="domain" description="NAD-dependent epimerase/dehydratase" evidence="1">
    <location>
        <begin position="3"/>
        <end position="212"/>
    </location>
</feature>
<evidence type="ECO:0000313" key="3">
    <source>
        <dbReference type="Proteomes" id="UP000318405"/>
    </source>
</evidence>
<accession>A0A556AXB5</accession>
<evidence type="ECO:0000313" key="2">
    <source>
        <dbReference type="EMBL" id="TSH97552.1"/>
    </source>
</evidence>
<dbReference type="InterPro" id="IPR036291">
    <property type="entry name" value="NAD(P)-bd_dom_sf"/>
</dbReference>
<dbReference type="RefSeq" id="WP_143947077.1">
    <property type="nucleotide sequence ID" value="NZ_BAABMB010000004.1"/>
</dbReference>
<dbReference type="GO" id="GO:0004029">
    <property type="term" value="F:aldehyde dehydrogenase (NAD+) activity"/>
    <property type="evidence" value="ECO:0007669"/>
    <property type="project" value="TreeGrafter"/>
</dbReference>
<sequence length="296" mass="31384">MRIFLTGSTGFIGSKIVPELIQAGHQVLGLTRSDVGAAELAAAGAQAHRGDIEDLDSLRSGASVCDGVIHTAFDHNFANFAANCRKDSRAIAAMGAALEGSDRPLVITSSTAMGTAGPGRFATEDDFNPESPNPRVASELAGRELSQRGVNVSVVRLSQIHDTRRQGLVTDMVRLAIEKGCAAYVGEGLNQWSAAHVCDAARLFRLAFEKHEPEARYHATAEPGIAFRHIAQAIGQRLGLPVVAIAPEEAAGHFGWLAAFADKDMMATSAMTQKRLGWKPTGPGLIADLEQMQAAF</sequence>
<reference evidence="2 3" key="1">
    <citation type="submission" date="2019-07" db="EMBL/GenBank/DDBJ databases">
        <title>Qingshengfaniella alkalisoli gen. nov., sp. nov., isolated from saline soil.</title>
        <authorList>
            <person name="Xu L."/>
            <person name="Huang X.-X."/>
            <person name="Sun J.-Q."/>
        </authorList>
    </citation>
    <scope>NUCLEOTIDE SEQUENCE [LARGE SCALE GENOMIC DNA]</scope>
    <source>
        <strain evidence="2 3">DSM 27279</strain>
    </source>
</reference>
<dbReference type="AlphaFoldDB" id="A0A556AXB5"/>
<dbReference type="Gene3D" id="3.40.50.720">
    <property type="entry name" value="NAD(P)-binding Rossmann-like Domain"/>
    <property type="match status" value="1"/>
</dbReference>
<keyword evidence="3" id="KW-1185">Reference proteome</keyword>
<dbReference type="Pfam" id="PF01370">
    <property type="entry name" value="Epimerase"/>
    <property type="match status" value="1"/>
</dbReference>
<dbReference type="PANTHER" id="PTHR48079">
    <property type="entry name" value="PROTEIN YEEZ"/>
    <property type="match status" value="1"/>
</dbReference>
<dbReference type="SUPFAM" id="SSF51735">
    <property type="entry name" value="NAD(P)-binding Rossmann-fold domains"/>
    <property type="match status" value="1"/>
</dbReference>
<evidence type="ECO:0000259" key="1">
    <source>
        <dbReference type="Pfam" id="PF01370"/>
    </source>
</evidence>
<dbReference type="InterPro" id="IPR001509">
    <property type="entry name" value="Epimerase_deHydtase"/>
</dbReference>